<dbReference type="GO" id="GO:0005634">
    <property type="term" value="C:nucleus"/>
    <property type="evidence" value="ECO:0007669"/>
    <property type="project" value="UniProtKB-SubCell"/>
</dbReference>
<feature type="region of interest" description="Disordered" evidence="6">
    <location>
        <begin position="367"/>
        <end position="396"/>
    </location>
</feature>
<evidence type="ECO:0000256" key="1">
    <source>
        <dbReference type="ARBA" id="ARBA00004123"/>
    </source>
</evidence>
<dbReference type="OrthoDB" id="3044741at2759"/>
<protein>
    <submittedName>
        <fullName evidence="7">Uncharacterized protein</fullName>
    </submittedName>
</protein>
<evidence type="ECO:0000256" key="6">
    <source>
        <dbReference type="SAM" id="MobiDB-lite"/>
    </source>
</evidence>
<evidence type="ECO:0000256" key="4">
    <source>
        <dbReference type="ARBA" id="ARBA00022842"/>
    </source>
</evidence>
<evidence type="ECO:0000256" key="2">
    <source>
        <dbReference type="ARBA" id="ARBA00022723"/>
    </source>
</evidence>
<proteinExistence type="predicted"/>
<dbReference type="Proteomes" id="UP000799118">
    <property type="component" value="Unassembled WGS sequence"/>
</dbReference>
<dbReference type="FunFam" id="1.10.150.390:FF:000001">
    <property type="entry name" value="DNA-directed RNA polymerase subunit"/>
    <property type="match status" value="1"/>
</dbReference>
<keyword evidence="2" id="KW-0479">Metal-binding</keyword>
<gene>
    <name evidence="7" type="ORF">BT96DRAFT_995959</name>
</gene>
<sequence length="396" mass="43194">MLGHQFAFSPAPVKRVKEVQFGILSPEEIVRFNRLFAPLSLTSHRKRIRSPKSNIQRLWTSLRTSQRWEADGFALGDDTSALMRRSFEETVEILMEAAAVGEKNDCHGVAENVMSGQMASTGTGAFDTALDIDTLKDAIVDHRLPVQTMMAAQMNMWDNGLFKSGNQAAFSPLAVNSSEKTGSFPYLDPSSPNAYSPTSPGIVQSPFGGDATSSMIYGRTSPFYDSSCGATLFADITCVQPCISGLLTNEPKIFAYLSVVLLDFPALYSTISILQSYMPRYSPTSPSFSPQVFLLLLQFIDIFITQVFLTASPAQLSPSSPRYSPTSLMTSPRYSPASPVTLLHSLTISFLPYCSTLAPACPAYNPMSPSRSPANPSQNGSVHRSHSYQSSPSWNQ</sequence>
<dbReference type="Gene3D" id="1.10.150.390">
    <property type="match status" value="1"/>
</dbReference>
<evidence type="ECO:0000256" key="3">
    <source>
        <dbReference type="ARBA" id="ARBA00022833"/>
    </source>
</evidence>
<accession>A0A6A4HJG0</accession>
<evidence type="ECO:0000256" key="5">
    <source>
        <dbReference type="ARBA" id="ARBA00023242"/>
    </source>
</evidence>
<organism evidence="7 8">
    <name type="scientific">Gymnopus androsaceus JB14</name>
    <dbReference type="NCBI Taxonomy" id="1447944"/>
    <lineage>
        <taxon>Eukaryota</taxon>
        <taxon>Fungi</taxon>
        <taxon>Dikarya</taxon>
        <taxon>Basidiomycota</taxon>
        <taxon>Agaricomycotina</taxon>
        <taxon>Agaricomycetes</taxon>
        <taxon>Agaricomycetidae</taxon>
        <taxon>Agaricales</taxon>
        <taxon>Marasmiineae</taxon>
        <taxon>Omphalotaceae</taxon>
        <taxon>Gymnopus</taxon>
    </lineage>
</organism>
<comment type="subcellular location">
    <subcellularLocation>
        <location evidence="1">Nucleus</location>
    </subcellularLocation>
</comment>
<dbReference type="AlphaFoldDB" id="A0A6A4HJG0"/>
<keyword evidence="8" id="KW-1185">Reference proteome</keyword>
<dbReference type="EMBL" id="ML769500">
    <property type="protein sequence ID" value="KAE9397237.1"/>
    <property type="molecule type" value="Genomic_DNA"/>
</dbReference>
<keyword evidence="5" id="KW-0539">Nucleus</keyword>
<dbReference type="SUPFAM" id="SSF64484">
    <property type="entry name" value="beta and beta-prime subunits of DNA dependent RNA-polymerase"/>
    <property type="match status" value="1"/>
</dbReference>
<evidence type="ECO:0000313" key="7">
    <source>
        <dbReference type="EMBL" id="KAE9397237.1"/>
    </source>
</evidence>
<keyword evidence="4" id="KW-0460">Magnesium</keyword>
<name>A0A6A4HJG0_9AGAR</name>
<evidence type="ECO:0000313" key="8">
    <source>
        <dbReference type="Proteomes" id="UP000799118"/>
    </source>
</evidence>
<reference evidence="7" key="1">
    <citation type="journal article" date="2019" name="Environ. Microbiol.">
        <title>Fungal ecological strategies reflected in gene transcription - a case study of two litter decomposers.</title>
        <authorList>
            <person name="Barbi F."/>
            <person name="Kohler A."/>
            <person name="Barry K."/>
            <person name="Baskaran P."/>
            <person name="Daum C."/>
            <person name="Fauchery L."/>
            <person name="Ihrmark K."/>
            <person name="Kuo A."/>
            <person name="LaButti K."/>
            <person name="Lipzen A."/>
            <person name="Morin E."/>
            <person name="Grigoriev I.V."/>
            <person name="Henrissat B."/>
            <person name="Lindahl B."/>
            <person name="Martin F."/>
        </authorList>
    </citation>
    <scope>NUCLEOTIDE SEQUENCE</scope>
    <source>
        <strain evidence="7">JB14</strain>
    </source>
</reference>
<dbReference type="GO" id="GO:0046872">
    <property type="term" value="F:metal ion binding"/>
    <property type="evidence" value="ECO:0007669"/>
    <property type="project" value="UniProtKB-KW"/>
</dbReference>
<keyword evidence="3" id="KW-0862">Zinc</keyword>